<reference evidence="2 3" key="1">
    <citation type="submission" date="2024-03" db="EMBL/GenBank/DDBJ databases">
        <title>The Acrasis kona genome and developmental transcriptomes reveal deep origins of eukaryotic multicellular pathways.</title>
        <authorList>
            <person name="Sheikh S."/>
            <person name="Fu C.-J."/>
            <person name="Brown M.W."/>
            <person name="Baldauf S.L."/>
        </authorList>
    </citation>
    <scope>NUCLEOTIDE SEQUENCE [LARGE SCALE GENOMIC DNA]</scope>
    <source>
        <strain evidence="2 3">ATCC MYA-3509</strain>
    </source>
</reference>
<keyword evidence="1" id="KW-0560">Oxidoreductase</keyword>
<dbReference type="CDD" id="cd05327">
    <property type="entry name" value="retinol-DH_like_SDR_c_like"/>
    <property type="match status" value="1"/>
</dbReference>
<dbReference type="PRINTS" id="PR00081">
    <property type="entry name" value="GDHRDH"/>
</dbReference>
<dbReference type="Proteomes" id="UP001431209">
    <property type="component" value="Unassembled WGS sequence"/>
</dbReference>
<evidence type="ECO:0000313" key="3">
    <source>
        <dbReference type="Proteomes" id="UP001431209"/>
    </source>
</evidence>
<comment type="caution">
    <text evidence="2">The sequence shown here is derived from an EMBL/GenBank/DDBJ whole genome shotgun (WGS) entry which is preliminary data.</text>
</comment>
<dbReference type="GO" id="GO:0016491">
    <property type="term" value="F:oxidoreductase activity"/>
    <property type="evidence" value="ECO:0007669"/>
    <property type="project" value="UniProtKB-KW"/>
</dbReference>
<organism evidence="2 3">
    <name type="scientific">Acrasis kona</name>
    <dbReference type="NCBI Taxonomy" id="1008807"/>
    <lineage>
        <taxon>Eukaryota</taxon>
        <taxon>Discoba</taxon>
        <taxon>Heterolobosea</taxon>
        <taxon>Tetramitia</taxon>
        <taxon>Eutetramitia</taxon>
        <taxon>Acrasidae</taxon>
        <taxon>Acrasis</taxon>
    </lineage>
</organism>
<dbReference type="InterPro" id="IPR002347">
    <property type="entry name" value="SDR_fam"/>
</dbReference>
<dbReference type="PANTHER" id="PTHR43157:SF31">
    <property type="entry name" value="PHOSPHATIDYLINOSITOL-GLYCAN BIOSYNTHESIS CLASS F PROTEIN"/>
    <property type="match status" value="1"/>
</dbReference>
<dbReference type="AlphaFoldDB" id="A0AAW2Z6T8"/>
<name>A0AAW2Z6T8_9EUKA</name>
<dbReference type="EMBL" id="JAOPGA020001145">
    <property type="protein sequence ID" value="KAL0485537.1"/>
    <property type="molecule type" value="Genomic_DNA"/>
</dbReference>
<evidence type="ECO:0000256" key="1">
    <source>
        <dbReference type="ARBA" id="ARBA00023002"/>
    </source>
</evidence>
<proteinExistence type="predicted"/>
<sequence>MSKRRWFASSVVLIAAAAYGIRAYMLRATLPQHILDSNDLFKGKTTLITGATDGIGLATSIQLHKMGSNLIIGARNPEKAREKIKLIRSSRNDNVEPTIHFIPLDLSSLESTREFAAQVKDLDVKIDYIVNNAGAYFSTFGLTNDGYEQSWQINHLSHFLLTTILLGRLNKNARIINLSSDAHFRANNYQPLTLEQVRDDMSNSTYKSFFGTYGLSKMCNILFSTELQKRVPDDVTVVSVHPGYVQTPMARDAFSIVGPLVYAFESWLAKTPLQGAYTTIYAMTSNEIEKGGYYSDCAKATPSPASQNDEFAKKLWELSEQCIKQ</sequence>
<keyword evidence="3" id="KW-1185">Reference proteome</keyword>
<dbReference type="PANTHER" id="PTHR43157">
    <property type="entry name" value="PHOSPHATIDYLINOSITOL-GLYCAN BIOSYNTHESIS CLASS F PROTEIN-RELATED"/>
    <property type="match status" value="1"/>
</dbReference>
<protein>
    <submittedName>
        <fullName evidence="2">WW domain-containing oxidoreductase</fullName>
    </submittedName>
</protein>
<evidence type="ECO:0000313" key="2">
    <source>
        <dbReference type="EMBL" id="KAL0485537.1"/>
    </source>
</evidence>
<gene>
    <name evidence="2" type="ORF">AKO1_003102</name>
</gene>
<dbReference type="Gene3D" id="3.40.50.720">
    <property type="entry name" value="NAD(P)-binding Rossmann-like Domain"/>
    <property type="match status" value="1"/>
</dbReference>
<dbReference type="Pfam" id="PF00106">
    <property type="entry name" value="adh_short"/>
    <property type="match status" value="1"/>
</dbReference>
<accession>A0AAW2Z6T8</accession>
<dbReference type="InterPro" id="IPR036291">
    <property type="entry name" value="NAD(P)-bd_dom_sf"/>
</dbReference>
<dbReference type="SUPFAM" id="SSF51735">
    <property type="entry name" value="NAD(P)-binding Rossmann-fold domains"/>
    <property type="match status" value="1"/>
</dbReference>